<feature type="transmembrane region" description="Helical" evidence="6">
    <location>
        <begin position="136"/>
        <end position="160"/>
    </location>
</feature>
<evidence type="ECO:0000256" key="3">
    <source>
        <dbReference type="ARBA" id="ARBA00022692"/>
    </source>
</evidence>
<evidence type="ECO:0000256" key="4">
    <source>
        <dbReference type="ARBA" id="ARBA00022989"/>
    </source>
</evidence>
<proteinExistence type="inferred from homology"/>
<keyword evidence="3 6" id="KW-0812">Transmembrane</keyword>
<evidence type="ECO:0000256" key="5">
    <source>
        <dbReference type="ARBA" id="ARBA00023136"/>
    </source>
</evidence>
<dbReference type="GO" id="GO:0015123">
    <property type="term" value="F:acetate transmembrane transporter activity"/>
    <property type="evidence" value="ECO:0007669"/>
    <property type="project" value="TreeGrafter"/>
</dbReference>
<evidence type="ECO:0000256" key="1">
    <source>
        <dbReference type="ARBA" id="ARBA00004141"/>
    </source>
</evidence>
<keyword evidence="8" id="KW-1185">Reference proteome</keyword>
<name>A0A9P8T270_9ASCO</name>
<feature type="transmembrane region" description="Helical" evidence="6">
    <location>
        <begin position="225"/>
        <end position="246"/>
    </location>
</feature>
<comment type="similarity">
    <text evidence="2">Belongs to the acetate uptake transporter (AceTr) (TC 2.A.96) family.</text>
</comment>
<dbReference type="PANTHER" id="PTHR31123:SF3">
    <property type="entry name" value="AMMONIA TRANSPORT OUTWARD PROTEIN 3"/>
    <property type="match status" value="1"/>
</dbReference>
<sequence>MSNSDAFSHDIEKQTSIDALQSKHKPSTASAFRHDDQNIYINDQPIDKNDFIYAFGGSLNVGARKQTGKTRELSDPVPAGLAAFSCSALSLGLVQLHARSVHSPNVLLGAFLTTAGLVEIIVGVLCFIIGNTWACCTFLMFGGFWSSYSFLLMDVGGIAASYATTDEYKQAVALYFLPWALFSFALFACTWRSTYSLSLLMFLIWLFILLFTIGQFATSVGTFKAGGYICMLSGIVGFYNMFAGLLDETNSYFTIKPFYMPNAVRPGKTK</sequence>
<dbReference type="Proteomes" id="UP000788993">
    <property type="component" value="Unassembled WGS sequence"/>
</dbReference>
<evidence type="ECO:0000313" key="7">
    <source>
        <dbReference type="EMBL" id="KAH3662660.1"/>
    </source>
</evidence>
<feature type="transmembrane region" description="Helical" evidence="6">
    <location>
        <begin position="198"/>
        <end position="219"/>
    </location>
</feature>
<protein>
    <submittedName>
        <fullName evidence="7">Uncharacterized protein</fullName>
    </submittedName>
</protein>
<feature type="transmembrane region" description="Helical" evidence="6">
    <location>
        <begin position="172"/>
        <end position="191"/>
    </location>
</feature>
<evidence type="ECO:0000256" key="6">
    <source>
        <dbReference type="SAM" id="Phobius"/>
    </source>
</evidence>
<feature type="transmembrane region" description="Helical" evidence="6">
    <location>
        <begin position="106"/>
        <end position="129"/>
    </location>
</feature>
<dbReference type="GO" id="GO:0005886">
    <property type="term" value="C:plasma membrane"/>
    <property type="evidence" value="ECO:0007669"/>
    <property type="project" value="TreeGrafter"/>
</dbReference>
<comment type="subcellular location">
    <subcellularLocation>
        <location evidence="1">Membrane</location>
        <topology evidence="1">Multi-pass membrane protein</topology>
    </subcellularLocation>
</comment>
<organism evidence="7 8">
    <name type="scientific">Ogataea polymorpha</name>
    <dbReference type="NCBI Taxonomy" id="460523"/>
    <lineage>
        <taxon>Eukaryota</taxon>
        <taxon>Fungi</taxon>
        <taxon>Dikarya</taxon>
        <taxon>Ascomycota</taxon>
        <taxon>Saccharomycotina</taxon>
        <taxon>Pichiomycetes</taxon>
        <taxon>Pichiales</taxon>
        <taxon>Pichiaceae</taxon>
        <taxon>Ogataea</taxon>
    </lineage>
</organism>
<dbReference type="EMBL" id="JAEUBD010001266">
    <property type="protein sequence ID" value="KAH3662660.1"/>
    <property type="molecule type" value="Genomic_DNA"/>
</dbReference>
<accession>A0A9P8T270</accession>
<gene>
    <name evidence="7" type="ORF">OGATHE_004235</name>
</gene>
<keyword evidence="4 6" id="KW-1133">Transmembrane helix</keyword>
<dbReference type="InterPro" id="IPR000791">
    <property type="entry name" value="Gpr1/Fun34/SatP-like"/>
</dbReference>
<reference evidence="7" key="2">
    <citation type="submission" date="2021-01" db="EMBL/GenBank/DDBJ databases">
        <authorList>
            <person name="Schikora-Tamarit M.A."/>
        </authorList>
    </citation>
    <scope>NUCLEOTIDE SEQUENCE</scope>
    <source>
        <strain evidence="7">NCAIM Y.01608</strain>
    </source>
</reference>
<evidence type="ECO:0000256" key="2">
    <source>
        <dbReference type="ARBA" id="ARBA00005587"/>
    </source>
</evidence>
<dbReference type="Pfam" id="PF01184">
    <property type="entry name" value="Gpr1_Fun34_YaaH"/>
    <property type="match status" value="1"/>
</dbReference>
<dbReference type="PANTHER" id="PTHR31123">
    <property type="entry name" value="ACCUMULATION OF DYADS PROTEIN 2-RELATED"/>
    <property type="match status" value="1"/>
</dbReference>
<dbReference type="AlphaFoldDB" id="A0A9P8T270"/>
<dbReference type="NCBIfam" id="NF038013">
    <property type="entry name" value="AceTr_1"/>
    <property type="match status" value="1"/>
</dbReference>
<reference evidence="7" key="1">
    <citation type="journal article" date="2021" name="Open Biol.">
        <title>Shared evolutionary footprints suggest mitochondrial oxidative damage underlies multiple complex I losses in fungi.</title>
        <authorList>
            <person name="Schikora-Tamarit M.A."/>
            <person name="Marcet-Houben M."/>
            <person name="Nosek J."/>
            <person name="Gabaldon T."/>
        </authorList>
    </citation>
    <scope>NUCLEOTIDE SEQUENCE</scope>
    <source>
        <strain evidence="7">NCAIM Y.01608</strain>
    </source>
</reference>
<keyword evidence="5 6" id="KW-0472">Membrane</keyword>
<comment type="caution">
    <text evidence="7">The sequence shown here is derived from an EMBL/GenBank/DDBJ whole genome shotgun (WGS) entry which is preliminary data.</text>
</comment>
<dbReference type="InterPro" id="IPR051633">
    <property type="entry name" value="AceTr"/>
</dbReference>
<evidence type="ECO:0000313" key="8">
    <source>
        <dbReference type="Proteomes" id="UP000788993"/>
    </source>
</evidence>